<organism evidence="2 3">
    <name type="scientific">Dichotomopilus funicola</name>
    <dbReference type="NCBI Taxonomy" id="1934379"/>
    <lineage>
        <taxon>Eukaryota</taxon>
        <taxon>Fungi</taxon>
        <taxon>Dikarya</taxon>
        <taxon>Ascomycota</taxon>
        <taxon>Pezizomycotina</taxon>
        <taxon>Sordariomycetes</taxon>
        <taxon>Sordariomycetidae</taxon>
        <taxon>Sordariales</taxon>
        <taxon>Chaetomiaceae</taxon>
        <taxon>Dichotomopilus</taxon>
    </lineage>
</organism>
<proteinExistence type="predicted"/>
<keyword evidence="3" id="KW-1185">Reference proteome</keyword>
<feature type="signal peptide" evidence="1">
    <location>
        <begin position="1"/>
        <end position="19"/>
    </location>
</feature>
<comment type="caution">
    <text evidence="2">The sequence shown here is derived from an EMBL/GenBank/DDBJ whole genome shotgun (WGS) entry which is preliminary data.</text>
</comment>
<name>A0AAN6ZIR8_9PEZI</name>
<gene>
    <name evidence="2" type="ORF">C8A04DRAFT_15389</name>
</gene>
<dbReference type="AlphaFoldDB" id="A0AAN6ZIR8"/>
<evidence type="ECO:0000313" key="3">
    <source>
        <dbReference type="Proteomes" id="UP001302676"/>
    </source>
</evidence>
<dbReference type="Proteomes" id="UP001302676">
    <property type="component" value="Unassembled WGS sequence"/>
</dbReference>
<feature type="chain" id="PRO_5042851464" evidence="1">
    <location>
        <begin position="20"/>
        <end position="240"/>
    </location>
</feature>
<evidence type="ECO:0000256" key="1">
    <source>
        <dbReference type="SAM" id="SignalP"/>
    </source>
</evidence>
<keyword evidence="1" id="KW-0732">Signal</keyword>
<protein>
    <submittedName>
        <fullName evidence="2">Uncharacterized protein</fullName>
    </submittedName>
</protein>
<dbReference type="GeneID" id="87815082"/>
<accession>A0AAN6ZIR8</accession>
<sequence length="240" mass="26240">MKFQLITTAAAIFAATVVALPAPQTDDHGLLIDTDDWVEGDGADGIEARNIDAVKARITRDLHGLEPDTDDWADVAGIEARARHINEAAVNFNFTSDFDFALDRLLAEIFDIPDEILRQGDEALHRWLVEHGHRRNDQKTKRDINTPEATPANNLHSRASIWEVAKCVAAIVQLLATTAVPATKLLRIKKYIEALGGVKQAVQLLLGATTYAEKLRVGGEVLVNLSAELLGISTVSKNCF</sequence>
<dbReference type="EMBL" id="MU853644">
    <property type="protein sequence ID" value="KAK4139957.1"/>
    <property type="molecule type" value="Genomic_DNA"/>
</dbReference>
<reference evidence="2" key="1">
    <citation type="journal article" date="2023" name="Mol. Phylogenet. Evol.">
        <title>Genome-scale phylogeny and comparative genomics of the fungal order Sordariales.</title>
        <authorList>
            <person name="Hensen N."/>
            <person name="Bonometti L."/>
            <person name="Westerberg I."/>
            <person name="Brannstrom I.O."/>
            <person name="Guillou S."/>
            <person name="Cros-Aarteil S."/>
            <person name="Calhoun S."/>
            <person name="Haridas S."/>
            <person name="Kuo A."/>
            <person name="Mondo S."/>
            <person name="Pangilinan J."/>
            <person name="Riley R."/>
            <person name="LaButti K."/>
            <person name="Andreopoulos B."/>
            <person name="Lipzen A."/>
            <person name="Chen C."/>
            <person name="Yan M."/>
            <person name="Daum C."/>
            <person name="Ng V."/>
            <person name="Clum A."/>
            <person name="Steindorff A."/>
            <person name="Ohm R.A."/>
            <person name="Martin F."/>
            <person name="Silar P."/>
            <person name="Natvig D.O."/>
            <person name="Lalanne C."/>
            <person name="Gautier V."/>
            <person name="Ament-Velasquez S.L."/>
            <person name="Kruys A."/>
            <person name="Hutchinson M.I."/>
            <person name="Powell A.J."/>
            <person name="Barry K."/>
            <person name="Miller A.N."/>
            <person name="Grigoriev I.V."/>
            <person name="Debuchy R."/>
            <person name="Gladieux P."/>
            <person name="Hiltunen Thoren M."/>
            <person name="Johannesson H."/>
        </authorList>
    </citation>
    <scope>NUCLEOTIDE SEQUENCE</scope>
    <source>
        <strain evidence="2">CBS 141.50</strain>
    </source>
</reference>
<reference evidence="2" key="2">
    <citation type="submission" date="2023-05" db="EMBL/GenBank/DDBJ databases">
        <authorList>
            <consortium name="Lawrence Berkeley National Laboratory"/>
            <person name="Steindorff A."/>
            <person name="Hensen N."/>
            <person name="Bonometti L."/>
            <person name="Westerberg I."/>
            <person name="Brannstrom I.O."/>
            <person name="Guillou S."/>
            <person name="Cros-Aarteil S."/>
            <person name="Calhoun S."/>
            <person name="Haridas S."/>
            <person name="Kuo A."/>
            <person name="Mondo S."/>
            <person name="Pangilinan J."/>
            <person name="Riley R."/>
            <person name="Labutti K."/>
            <person name="Andreopoulos B."/>
            <person name="Lipzen A."/>
            <person name="Chen C."/>
            <person name="Yanf M."/>
            <person name="Daum C."/>
            <person name="Ng V."/>
            <person name="Clum A."/>
            <person name="Ohm R."/>
            <person name="Martin F."/>
            <person name="Silar P."/>
            <person name="Natvig D."/>
            <person name="Lalanne C."/>
            <person name="Gautier V."/>
            <person name="Ament-Velasquez S.L."/>
            <person name="Kruys A."/>
            <person name="Hutchinson M.I."/>
            <person name="Powell A.J."/>
            <person name="Barry K."/>
            <person name="Miller A.N."/>
            <person name="Grigoriev I.V."/>
            <person name="Debuchy R."/>
            <person name="Gladieux P."/>
            <person name="Thoren M.H."/>
            <person name="Johannesson H."/>
        </authorList>
    </citation>
    <scope>NUCLEOTIDE SEQUENCE</scope>
    <source>
        <strain evidence="2">CBS 141.50</strain>
    </source>
</reference>
<dbReference type="RefSeq" id="XP_062633328.1">
    <property type="nucleotide sequence ID" value="XM_062778469.1"/>
</dbReference>
<evidence type="ECO:0000313" key="2">
    <source>
        <dbReference type="EMBL" id="KAK4139957.1"/>
    </source>
</evidence>